<organism evidence="1 2">
    <name type="scientific">Phanerochaete carnosa (strain HHB-10118-sp)</name>
    <name type="common">White-rot fungus</name>
    <name type="synonym">Peniophora carnosa</name>
    <dbReference type="NCBI Taxonomy" id="650164"/>
    <lineage>
        <taxon>Eukaryota</taxon>
        <taxon>Fungi</taxon>
        <taxon>Dikarya</taxon>
        <taxon>Basidiomycota</taxon>
        <taxon>Agaricomycotina</taxon>
        <taxon>Agaricomycetes</taxon>
        <taxon>Polyporales</taxon>
        <taxon>Phanerochaetaceae</taxon>
        <taxon>Phanerochaete</taxon>
    </lineage>
</organism>
<dbReference type="InParanoid" id="K5WAB6"/>
<dbReference type="KEGG" id="pco:PHACADRAFT_257246"/>
<dbReference type="EMBL" id="JH930472">
    <property type="protein sequence ID" value="EKM56165.1"/>
    <property type="molecule type" value="Genomic_DNA"/>
</dbReference>
<dbReference type="HOGENOM" id="CLU_1713944_0_0_1"/>
<dbReference type="GeneID" id="18916798"/>
<accession>K5WAB6</accession>
<evidence type="ECO:0000313" key="2">
    <source>
        <dbReference type="Proteomes" id="UP000008370"/>
    </source>
</evidence>
<gene>
    <name evidence="1" type="ORF">PHACADRAFT_257246</name>
</gene>
<proteinExistence type="predicted"/>
<sequence>MMTSLELRKFRPLVKFMQKMLQEEKLWRVRTQRVRGALDLEPDDIIQATQLGLVVRAEGTGPTRIMLTPGAEYVTERTVYLTGALRSCVPLVQYLAEQASAGFHEINAATIRRRFGQEVEEVITDAKAQGVVEDVPNAPNRKIRLCPHTQVVF</sequence>
<name>K5WAB6_PHACS</name>
<dbReference type="AlphaFoldDB" id="K5WAB6"/>
<evidence type="ECO:0000313" key="1">
    <source>
        <dbReference type="EMBL" id="EKM56165.1"/>
    </source>
</evidence>
<reference evidence="1 2" key="1">
    <citation type="journal article" date="2012" name="BMC Genomics">
        <title>Comparative genomics of the white-rot fungi, Phanerochaete carnosa and P. chrysosporium, to elucidate the genetic basis of the distinct wood types they colonize.</title>
        <authorList>
            <person name="Suzuki H."/>
            <person name="MacDonald J."/>
            <person name="Syed K."/>
            <person name="Salamov A."/>
            <person name="Hori C."/>
            <person name="Aerts A."/>
            <person name="Henrissat B."/>
            <person name="Wiebenga A."/>
            <person name="vanKuyk P.A."/>
            <person name="Barry K."/>
            <person name="Lindquist E."/>
            <person name="LaButti K."/>
            <person name="Lapidus A."/>
            <person name="Lucas S."/>
            <person name="Coutinho P."/>
            <person name="Gong Y."/>
            <person name="Samejima M."/>
            <person name="Mahadevan R."/>
            <person name="Abou-Zaid M."/>
            <person name="de Vries R.P."/>
            <person name="Igarashi K."/>
            <person name="Yadav J.S."/>
            <person name="Grigoriev I.V."/>
            <person name="Master E.R."/>
        </authorList>
    </citation>
    <scope>NUCLEOTIDE SEQUENCE [LARGE SCALE GENOMIC DNA]</scope>
    <source>
        <strain evidence="1 2">HHB-10118-sp</strain>
    </source>
</reference>
<dbReference type="Proteomes" id="UP000008370">
    <property type="component" value="Unassembled WGS sequence"/>
</dbReference>
<dbReference type="RefSeq" id="XP_007396460.1">
    <property type="nucleotide sequence ID" value="XM_007396398.1"/>
</dbReference>
<keyword evidence="2" id="KW-1185">Reference proteome</keyword>
<protein>
    <submittedName>
        <fullName evidence="1">Uncharacterized protein</fullName>
    </submittedName>
</protein>